<keyword evidence="8 10" id="KW-0456">Lyase</keyword>
<feature type="binding site" evidence="10">
    <location>
        <position position="261"/>
    </location>
    <ligand>
        <name>ATP</name>
        <dbReference type="ChEBI" id="CHEBI:30616"/>
    </ligand>
</feature>
<reference evidence="11 12" key="1">
    <citation type="submission" date="2019-03" db="EMBL/GenBank/DDBJ databases">
        <title>Deep-cultivation of Planctomycetes and their phenomic and genomic characterization uncovers novel biology.</title>
        <authorList>
            <person name="Wiegand S."/>
            <person name="Jogler M."/>
            <person name="Boedeker C."/>
            <person name="Pinto D."/>
            <person name="Vollmers J."/>
            <person name="Rivas-Marin E."/>
            <person name="Kohn T."/>
            <person name="Peeters S.H."/>
            <person name="Heuer A."/>
            <person name="Rast P."/>
            <person name="Oberbeckmann S."/>
            <person name="Bunk B."/>
            <person name="Jeske O."/>
            <person name="Meyerdierks A."/>
            <person name="Storesund J.E."/>
            <person name="Kallscheuer N."/>
            <person name="Luecker S."/>
            <person name="Lage O.M."/>
            <person name="Pohl T."/>
            <person name="Merkel B.J."/>
            <person name="Hornburger P."/>
            <person name="Mueller R.-W."/>
            <person name="Bruemmer F."/>
            <person name="Labrenz M."/>
            <person name="Spormann A.M."/>
            <person name="Op den Camp H."/>
            <person name="Overmann J."/>
            <person name="Amann R."/>
            <person name="Jetten M.S.M."/>
            <person name="Mascher T."/>
            <person name="Medema M.H."/>
            <person name="Devos D.P."/>
            <person name="Kaster A.-K."/>
            <person name="Ovreas L."/>
            <person name="Rohde M."/>
            <person name="Galperin M.Y."/>
            <person name="Jogler C."/>
        </authorList>
    </citation>
    <scope>NUCLEOTIDE SEQUENCE [LARGE SCALE GENOMIC DNA]</scope>
    <source>
        <strain evidence="11 12">Enr13</strain>
    </source>
</reference>
<dbReference type="InterPro" id="IPR013035">
    <property type="entry name" value="PEP_carboxykinase_C"/>
</dbReference>
<comment type="similarity">
    <text evidence="2 10">Belongs to the phosphoenolpyruvate carboxykinase (ATP) family.</text>
</comment>
<dbReference type="KEGG" id="snep:Enr13x_76770"/>
<dbReference type="GO" id="GO:0005829">
    <property type="term" value="C:cytosol"/>
    <property type="evidence" value="ECO:0007669"/>
    <property type="project" value="TreeGrafter"/>
</dbReference>
<dbReference type="InterPro" id="IPR001272">
    <property type="entry name" value="PEP_carboxykinase_ATP"/>
</dbReference>
<dbReference type="InterPro" id="IPR008210">
    <property type="entry name" value="PEP_carboxykinase_N"/>
</dbReference>
<feature type="binding site" evidence="10">
    <location>
        <position position="242"/>
    </location>
    <ligand>
        <name>ATP</name>
        <dbReference type="ChEBI" id="CHEBI:30616"/>
    </ligand>
</feature>
<dbReference type="NCBIfam" id="NF006821">
    <property type="entry name" value="PRK09344.1-3"/>
    <property type="match status" value="1"/>
</dbReference>
<evidence type="ECO:0000256" key="1">
    <source>
        <dbReference type="ARBA" id="ARBA00004742"/>
    </source>
</evidence>
<evidence type="ECO:0000256" key="2">
    <source>
        <dbReference type="ARBA" id="ARBA00006052"/>
    </source>
</evidence>
<evidence type="ECO:0000256" key="3">
    <source>
        <dbReference type="ARBA" id="ARBA00012363"/>
    </source>
</evidence>
<feature type="binding site" evidence="10">
    <location>
        <position position="242"/>
    </location>
    <ligand>
        <name>Mn(2+)</name>
        <dbReference type="ChEBI" id="CHEBI:29035"/>
    </ligand>
</feature>
<keyword evidence="5 10" id="KW-0547">Nucleotide-binding</keyword>
<dbReference type="InterPro" id="IPR015994">
    <property type="entry name" value="PEPCK_ATP_CS"/>
</dbReference>
<name>A0A518I3T7_9BACT</name>
<evidence type="ECO:0000256" key="5">
    <source>
        <dbReference type="ARBA" id="ARBA00022741"/>
    </source>
</evidence>
<keyword evidence="10" id="KW-0464">Manganese</keyword>
<evidence type="ECO:0000313" key="11">
    <source>
        <dbReference type="EMBL" id="QDV47765.1"/>
    </source>
</evidence>
<dbReference type="GO" id="GO:0046872">
    <property type="term" value="F:metal ion binding"/>
    <property type="evidence" value="ECO:0007669"/>
    <property type="project" value="UniProtKB-KW"/>
</dbReference>
<dbReference type="UniPathway" id="UPA00138"/>
<dbReference type="Gene3D" id="3.90.228.20">
    <property type="match status" value="1"/>
</dbReference>
<keyword evidence="11" id="KW-0418">Kinase</keyword>
<comment type="cofactor">
    <cofactor evidence="10">
        <name>Mn(2+)</name>
        <dbReference type="ChEBI" id="CHEBI:29035"/>
    </cofactor>
    <text evidence="10">Binds 1 Mn(2+) ion per subunit.</text>
</comment>
<keyword evidence="6 10" id="KW-0210">Decarboxylase</keyword>
<comment type="catalytic activity">
    <reaction evidence="9 10">
        <text>oxaloacetate + ATP = phosphoenolpyruvate + ADP + CO2</text>
        <dbReference type="Rhea" id="RHEA:18617"/>
        <dbReference type="ChEBI" id="CHEBI:16452"/>
        <dbReference type="ChEBI" id="CHEBI:16526"/>
        <dbReference type="ChEBI" id="CHEBI:30616"/>
        <dbReference type="ChEBI" id="CHEBI:58702"/>
        <dbReference type="ChEBI" id="CHEBI:456216"/>
        <dbReference type="EC" id="4.1.1.49"/>
    </reaction>
</comment>
<comment type="function">
    <text evidence="10">Involved in the gluconeogenesis. Catalyzes the conversion of oxaloacetate (OAA) to phosphoenolpyruvate (PEP) through direct phosphoryl transfer between the nucleoside triphosphate and OAA.</text>
</comment>
<feature type="binding site" evidence="10">
    <location>
        <begin position="278"/>
        <end position="286"/>
    </location>
    <ligand>
        <name>ATP</name>
        <dbReference type="ChEBI" id="CHEBI:30616"/>
    </ligand>
</feature>
<keyword evidence="10" id="KW-0479">Metal-binding</keyword>
<feature type="binding site" evidence="10">
    <location>
        <position position="242"/>
    </location>
    <ligand>
        <name>substrate</name>
    </ligand>
</feature>
<dbReference type="PANTHER" id="PTHR30031:SF0">
    <property type="entry name" value="PHOSPHOENOLPYRUVATE CARBOXYKINASE (ATP)"/>
    <property type="match status" value="1"/>
</dbReference>
<feature type="binding site" evidence="10">
    <location>
        <position position="364"/>
    </location>
    <ligand>
        <name>substrate</name>
    </ligand>
</feature>
<keyword evidence="11" id="KW-0808">Transferase</keyword>
<keyword evidence="4 10" id="KW-0312">Gluconeogenesis</keyword>
<feature type="binding site" evidence="10">
    <location>
        <position position="489"/>
    </location>
    <ligand>
        <name>ATP</name>
        <dbReference type="ChEBI" id="CHEBI:30616"/>
    </ligand>
</feature>
<dbReference type="SUPFAM" id="SSF68923">
    <property type="entry name" value="PEP carboxykinase N-terminal domain"/>
    <property type="match status" value="1"/>
</dbReference>
<feature type="binding site" evidence="10">
    <location>
        <position position="327"/>
    </location>
    <ligand>
        <name>ATP</name>
        <dbReference type="ChEBI" id="CHEBI:30616"/>
    </ligand>
</feature>
<comment type="subcellular location">
    <subcellularLocation>
        <location evidence="10">Cytoplasm</location>
    </subcellularLocation>
</comment>
<organism evidence="11 12">
    <name type="scientific">Stieleria neptunia</name>
    <dbReference type="NCBI Taxonomy" id="2527979"/>
    <lineage>
        <taxon>Bacteria</taxon>
        <taxon>Pseudomonadati</taxon>
        <taxon>Planctomycetota</taxon>
        <taxon>Planctomycetia</taxon>
        <taxon>Pirellulales</taxon>
        <taxon>Pirellulaceae</taxon>
        <taxon>Stieleria</taxon>
    </lineage>
</organism>
<keyword evidence="10" id="KW-0963">Cytoplasm</keyword>
<feature type="binding site" evidence="10">
    <location>
        <position position="261"/>
    </location>
    <ligand>
        <name>Mn(2+)</name>
        <dbReference type="ChEBI" id="CHEBI:29035"/>
    </ligand>
</feature>
<evidence type="ECO:0000256" key="6">
    <source>
        <dbReference type="ARBA" id="ARBA00022793"/>
    </source>
</evidence>
<dbReference type="EMBL" id="CP037423">
    <property type="protein sequence ID" value="QDV47765.1"/>
    <property type="molecule type" value="Genomic_DNA"/>
</dbReference>
<dbReference type="GO" id="GO:0016301">
    <property type="term" value="F:kinase activity"/>
    <property type="evidence" value="ECO:0007669"/>
    <property type="project" value="UniProtKB-KW"/>
</dbReference>
<feature type="binding site" evidence="10">
    <location>
        <position position="364"/>
    </location>
    <ligand>
        <name>ATP</name>
        <dbReference type="ChEBI" id="CHEBI:30616"/>
    </ligand>
</feature>
<dbReference type="PIRSF" id="PIRSF006294">
    <property type="entry name" value="PEP_crbxkin"/>
    <property type="match status" value="1"/>
</dbReference>
<dbReference type="Gene3D" id="3.40.449.10">
    <property type="entry name" value="Phosphoenolpyruvate Carboxykinase, domain 1"/>
    <property type="match status" value="1"/>
</dbReference>
<evidence type="ECO:0000256" key="10">
    <source>
        <dbReference type="HAMAP-Rule" id="MF_00453"/>
    </source>
</evidence>
<dbReference type="NCBIfam" id="TIGR00224">
    <property type="entry name" value="pckA"/>
    <property type="match status" value="1"/>
</dbReference>
<keyword evidence="11" id="KW-0670">Pyruvate</keyword>
<dbReference type="GO" id="GO:0004612">
    <property type="term" value="F:phosphoenolpyruvate carboxykinase (ATP) activity"/>
    <property type="evidence" value="ECO:0007669"/>
    <property type="project" value="UniProtKB-UniRule"/>
</dbReference>
<gene>
    <name evidence="10 11" type="primary">pckA</name>
    <name evidence="11" type="ORF">Enr13x_76770</name>
</gene>
<sequence length="579" mass="63688">MKFGARCAVAMESDAEGCANGLRNDPVSPPIVSQEPFFLGTKCSSRKMFDLSQYQIDVKNVFRNASPATLYEEALRYEKQATLSDTGALIAYSGDKTGRSPKDKRIVEHPESTDDVWWGSVNIGLHENAFCVNRERAIDYLNTRQRLYVLDAFAGWDPKYRIKVRVICARPYHALFMHNMLIRPTREELADFGDPDCVIINAGAFPANRYTTGMTSKTSVDLSLERREVVILGTQYAGEMKKAVFTLMNYLMPRSNVLPMHCSATSDTQTGTSSVLFGLSGTGKTTLSADPKRELIGDDEHCWTDDGVFNIEGGCYAKAIYLTRDAEPQIFDALRYGAVLENVVYDQADHHVDFDNASITENTRGAYPIEYIPNAKIPCTAEHPTDVIFLTCDAFGVLPPVSKLTPEQAEYHFISGYTAKVAGTEVGVTEPEATFSPCFGGPFLVWHPGKYAELLSKRITQHKANVWLINTGWSGGAYGEGSRMKLSYTRAILDAIHSGGLKTAATEKEPCFGLEVVTKCPGVPDEMLLPRNTWSDPAAYDATAAKLAELFHKNFVTYADGVSPAVRAAGPLLHQTAVG</sequence>
<dbReference type="HAMAP" id="MF_00453">
    <property type="entry name" value="PEPCK_ATP"/>
    <property type="match status" value="1"/>
</dbReference>
<protein>
    <recommendedName>
        <fullName evidence="3 10">Phosphoenolpyruvate carboxykinase (ATP)</fullName>
        <shortName evidence="10">PCK</shortName>
        <shortName evidence="10">PEP carboxykinase</shortName>
        <shortName evidence="10">PEPCK</shortName>
        <ecNumber evidence="3 10">4.1.1.49</ecNumber>
    </recommendedName>
</protein>
<comment type="caution">
    <text evidence="10">Lacks conserved residue(s) required for the propagation of feature annotation.</text>
</comment>
<evidence type="ECO:0000256" key="9">
    <source>
        <dbReference type="ARBA" id="ARBA00047371"/>
    </source>
</evidence>
<proteinExistence type="inferred from homology"/>
<dbReference type="Proteomes" id="UP000319004">
    <property type="component" value="Chromosome"/>
</dbReference>
<feature type="binding site" evidence="10">
    <location>
        <position position="236"/>
    </location>
    <ligand>
        <name>substrate</name>
    </ligand>
</feature>
<evidence type="ECO:0000256" key="4">
    <source>
        <dbReference type="ARBA" id="ARBA00022432"/>
    </source>
</evidence>
<feature type="binding site" evidence="10">
    <location>
        <position position="99"/>
    </location>
    <ligand>
        <name>substrate</name>
    </ligand>
</feature>
<comment type="pathway">
    <text evidence="1 10">Carbohydrate biosynthesis; gluconeogenesis.</text>
</comment>
<dbReference type="CDD" id="cd00484">
    <property type="entry name" value="PEPCK_ATP"/>
    <property type="match status" value="1"/>
</dbReference>
<keyword evidence="7 10" id="KW-0067">ATP-binding</keyword>
<dbReference type="EC" id="4.1.1.49" evidence="3 10"/>
<dbReference type="AlphaFoldDB" id="A0A518I3T7"/>
<dbReference type="GO" id="GO:0005524">
    <property type="term" value="F:ATP binding"/>
    <property type="evidence" value="ECO:0007669"/>
    <property type="project" value="UniProtKB-UniRule"/>
</dbReference>
<dbReference type="Gene3D" id="2.170.8.10">
    <property type="entry name" value="Phosphoenolpyruvate Carboxykinase, domain 2"/>
    <property type="match status" value="1"/>
</dbReference>
<dbReference type="SUPFAM" id="SSF53795">
    <property type="entry name" value="PEP carboxykinase-like"/>
    <property type="match status" value="1"/>
</dbReference>
<dbReference type="GO" id="GO:0006094">
    <property type="term" value="P:gluconeogenesis"/>
    <property type="evidence" value="ECO:0007669"/>
    <property type="project" value="UniProtKB-UniRule"/>
</dbReference>
<accession>A0A518I3T7</accession>
<dbReference type="NCBIfam" id="NF006820">
    <property type="entry name" value="PRK09344.1-2"/>
    <property type="match status" value="1"/>
</dbReference>
<evidence type="ECO:0000256" key="8">
    <source>
        <dbReference type="ARBA" id="ARBA00023239"/>
    </source>
</evidence>
<evidence type="ECO:0000256" key="7">
    <source>
        <dbReference type="ARBA" id="ARBA00022840"/>
    </source>
</evidence>
<feature type="binding site" evidence="10">
    <location>
        <position position="299"/>
    </location>
    <ligand>
        <name>Mn(2+)</name>
        <dbReference type="ChEBI" id="CHEBI:29035"/>
    </ligand>
</feature>
<dbReference type="PROSITE" id="PS00532">
    <property type="entry name" value="PEPCK_ATP"/>
    <property type="match status" value="1"/>
</dbReference>
<keyword evidence="12" id="KW-1185">Reference proteome</keyword>
<dbReference type="PANTHER" id="PTHR30031">
    <property type="entry name" value="PHOSPHOENOLPYRUVATE CARBOXYKINASE ATP"/>
    <property type="match status" value="1"/>
</dbReference>
<evidence type="ECO:0000313" key="12">
    <source>
        <dbReference type="Proteomes" id="UP000319004"/>
    </source>
</evidence>
<dbReference type="Pfam" id="PF01293">
    <property type="entry name" value="PEPCK_ATP"/>
    <property type="match status" value="1"/>
</dbReference>